<reference evidence="1" key="1">
    <citation type="journal article" date="2020" name="mSystems">
        <title>Genome- and Community-Level Interaction Insights into Carbon Utilization and Element Cycling Functions of Hydrothermarchaeota in Hydrothermal Sediment.</title>
        <authorList>
            <person name="Zhou Z."/>
            <person name="Liu Y."/>
            <person name="Xu W."/>
            <person name="Pan J."/>
            <person name="Luo Z.H."/>
            <person name="Li M."/>
        </authorList>
    </citation>
    <scope>NUCLEOTIDE SEQUENCE [LARGE SCALE GENOMIC DNA]</scope>
    <source>
        <strain evidence="1">HyVt-102</strain>
    </source>
</reference>
<protein>
    <submittedName>
        <fullName evidence="1">Uncharacterized protein</fullName>
    </submittedName>
</protein>
<proteinExistence type="predicted"/>
<gene>
    <name evidence="1" type="ORF">ENF18_01420</name>
</gene>
<accession>A0A7C0ZC58</accession>
<dbReference type="AlphaFoldDB" id="A0A7C0ZC58"/>
<name>A0A7C0ZC58_UNCW3</name>
<feature type="non-terminal residue" evidence="1">
    <location>
        <position position="330"/>
    </location>
</feature>
<dbReference type="Proteomes" id="UP000885847">
    <property type="component" value="Unassembled WGS sequence"/>
</dbReference>
<comment type="caution">
    <text evidence="1">The sequence shown here is derived from an EMBL/GenBank/DDBJ whole genome shotgun (WGS) entry which is preliminary data.</text>
</comment>
<evidence type="ECO:0000313" key="1">
    <source>
        <dbReference type="EMBL" id="HDI82434.1"/>
    </source>
</evidence>
<dbReference type="EMBL" id="DQWE01000062">
    <property type="protein sequence ID" value="HDI82434.1"/>
    <property type="molecule type" value="Genomic_DNA"/>
</dbReference>
<sequence>MMVMLIIFALETWVDTIFVKVPPGDSVIIGETAYPSEFQKVPEWFKRDFVNQMEKLGKGQVVIDGCVQVGIKRDVLYYLKGDTLFSETGKGKKVIGTGIHSFNLWRNDLVYSLEDGSVLRNEKKIGIFKPPVLIGGGDVPVLMDGDGMVYAESGFLIKSFKPCGKESIPYVVSGKKIYIKRDHFFMRWEGLPVVSRGGKYERALFWCDGHGRVWYKEWNNGWSIQEPVIPDSLLPEAEMGQALFFIDDTTILVSSPDGTVQFFKKRNKDWTELKKIDKGFSFATFVQHSGLLFAGLKDGRVLLVDRELKSVKMVDSVPSFASPAFFNGKL</sequence>
<dbReference type="SUPFAM" id="SSF101908">
    <property type="entry name" value="Putative isomerase YbhE"/>
    <property type="match status" value="1"/>
</dbReference>
<organism evidence="1">
    <name type="scientific">candidate division WOR-3 bacterium</name>
    <dbReference type="NCBI Taxonomy" id="2052148"/>
    <lineage>
        <taxon>Bacteria</taxon>
        <taxon>Bacteria division WOR-3</taxon>
    </lineage>
</organism>